<accession>A0AB39RWR7</accession>
<evidence type="ECO:0000313" key="1">
    <source>
        <dbReference type="EMBL" id="XDQ58968.1"/>
    </source>
</evidence>
<name>A0AB39RWR7_9ACTN</name>
<gene>
    <name evidence="1" type="ORF">AB5J53_18400</name>
</gene>
<organism evidence="1">
    <name type="scientific">Streptomyces sp. R41</name>
    <dbReference type="NCBI Taxonomy" id="3238632"/>
    <lineage>
        <taxon>Bacteria</taxon>
        <taxon>Bacillati</taxon>
        <taxon>Actinomycetota</taxon>
        <taxon>Actinomycetes</taxon>
        <taxon>Kitasatosporales</taxon>
        <taxon>Streptomycetaceae</taxon>
        <taxon>Streptomyces</taxon>
    </lineage>
</organism>
<sequence>MSPTGDRRFPPALAALSEAAFDYDDGNGIDYEPWGDFLTAEETTDWLRAWTGNSELDGDAFRVFGQDGTGGYAAFWRVRPERELVDQPVVFFGSEGSLGVVASDLAGYLRVLADGVGPMEAVDYPGQSAAPDPALLAVAERYAPGARESATDVVAAAGREFPGFEDLVLGWCR</sequence>
<dbReference type="AlphaFoldDB" id="A0AB39RWR7"/>
<proteinExistence type="predicted"/>
<dbReference type="RefSeq" id="WP_369252306.1">
    <property type="nucleotide sequence ID" value="NZ_CP163443.1"/>
</dbReference>
<protein>
    <submittedName>
        <fullName evidence="1">SMI1/KNR4 family protein</fullName>
    </submittedName>
</protein>
<dbReference type="EMBL" id="CP163443">
    <property type="protein sequence ID" value="XDQ58968.1"/>
    <property type="molecule type" value="Genomic_DNA"/>
</dbReference>
<reference evidence="1" key="1">
    <citation type="submission" date="2024-07" db="EMBL/GenBank/DDBJ databases">
        <authorList>
            <person name="Yu S.T."/>
        </authorList>
    </citation>
    <scope>NUCLEOTIDE SEQUENCE</scope>
    <source>
        <strain evidence="1">R41</strain>
    </source>
</reference>